<organism evidence="1">
    <name type="scientific">marine sediment metagenome</name>
    <dbReference type="NCBI Taxonomy" id="412755"/>
    <lineage>
        <taxon>unclassified sequences</taxon>
        <taxon>metagenomes</taxon>
        <taxon>ecological metagenomes</taxon>
    </lineage>
</organism>
<proteinExistence type="predicted"/>
<evidence type="ECO:0000313" key="1">
    <source>
        <dbReference type="EMBL" id="KKM20972.1"/>
    </source>
</evidence>
<name>A0A0F9I0H7_9ZZZZ</name>
<protein>
    <submittedName>
        <fullName evidence="1">Uncharacterized protein</fullName>
    </submittedName>
</protein>
<gene>
    <name evidence="1" type="ORF">LCGC14_1640090</name>
</gene>
<sequence>EEVDTGFTLTSTEFEVASSPAATDVWEVIVAYIDS</sequence>
<dbReference type="EMBL" id="LAZR01013657">
    <property type="protein sequence ID" value="KKM20972.1"/>
    <property type="molecule type" value="Genomic_DNA"/>
</dbReference>
<reference evidence="1" key="1">
    <citation type="journal article" date="2015" name="Nature">
        <title>Complex archaea that bridge the gap between prokaryotes and eukaryotes.</title>
        <authorList>
            <person name="Spang A."/>
            <person name="Saw J.H."/>
            <person name="Jorgensen S.L."/>
            <person name="Zaremba-Niedzwiedzka K."/>
            <person name="Martijn J."/>
            <person name="Lind A.E."/>
            <person name="van Eijk R."/>
            <person name="Schleper C."/>
            <person name="Guy L."/>
            <person name="Ettema T.J."/>
        </authorList>
    </citation>
    <scope>NUCLEOTIDE SEQUENCE</scope>
</reference>
<comment type="caution">
    <text evidence="1">The sequence shown here is derived from an EMBL/GenBank/DDBJ whole genome shotgun (WGS) entry which is preliminary data.</text>
</comment>
<accession>A0A0F9I0H7</accession>
<feature type="non-terminal residue" evidence="1">
    <location>
        <position position="1"/>
    </location>
</feature>
<dbReference type="AlphaFoldDB" id="A0A0F9I0H7"/>